<keyword evidence="1" id="KW-1133">Transmembrane helix</keyword>
<reference evidence="2 3" key="1">
    <citation type="submission" date="2019-06" db="EMBL/GenBank/DDBJ databases">
        <title>WGS assembly of Gossypium darwinii.</title>
        <authorList>
            <person name="Chen Z.J."/>
            <person name="Sreedasyam A."/>
            <person name="Ando A."/>
            <person name="Song Q."/>
            <person name="De L."/>
            <person name="Hulse-Kemp A."/>
            <person name="Ding M."/>
            <person name="Ye W."/>
            <person name="Kirkbride R."/>
            <person name="Jenkins J."/>
            <person name="Plott C."/>
            <person name="Lovell J."/>
            <person name="Lin Y.-M."/>
            <person name="Vaughn R."/>
            <person name="Liu B."/>
            <person name="Li W."/>
            <person name="Simpson S."/>
            <person name="Scheffler B."/>
            <person name="Saski C."/>
            <person name="Grover C."/>
            <person name="Hu G."/>
            <person name="Conover J."/>
            <person name="Carlson J."/>
            <person name="Shu S."/>
            <person name="Boston L."/>
            <person name="Williams M."/>
            <person name="Peterson D."/>
            <person name="Mcgee K."/>
            <person name="Jones D."/>
            <person name="Wendel J."/>
            <person name="Stelly D."/>
            <person name="Grimwood J."/>
            <person name="Schmutz J."/>
        </authorList>
    </citation>
    <scope>NUCLEOTIDE SEQUENCE [LARGE SCALE GENOMIC DNA]</scope>
    <source>
        <strain evidence="2">1808015.09</strain>
    </source>
</reference>
<dbReference type="PANTHER" id="PTHR47483">
    <property type="entry name" value="BETA-ARABINOFURANOSYLTRANSFERASE RAY1"/>
    <property type="match status" value="1"/>
</dbReference>
<sequence>ALLIGLWSVWVSGVLLIALSLYATQRLPLSTNPIFSHTSFSDLDTPKITIFTAPAPFTGSSGTKQSLAIRSWLALSPQISVILFSQHHSAASFAKSLGSRALVESAIDFT</sequence>
<dbReference type="AlphaFoldDB" id="A0A5D2H7B9"/>
<dbReference type="Proteomes" id="UP000323506">
    <property type="component" value="Chromosome A03"/>
</dbReference>
<evidence type="ECO:0000256" key="1">
    <source>
        <dbReference type="SAM" id="Phobius"/>
    </source>
</evidence>
<accession>A0A5D2H7B9</accession>
<feature type="non-terminal residue" evidence="2">
    <location>
        <position position="1"/>
    </location>
</feature>
<dbReference type="EMBL" id="CM017690">
    <property type="protein sequence ID" value="TYH25419.1"/>
    <property type="molecule type" value="Genomic_DNA"/>
</dbReference>
<dbReference type="GO" id="GO:0016757">
    <property type="term" value="F:glycosyltransferase activity"/>
    <property type="evidence" value="ECO:0007669"/>
    <property type="project" value="InterPro"/>
</dbReference>
<feature type="transmembrane region" description="Helical" evidence="1">
    <location>
        <begin position="6"/>
        <end position="24"/>
    </location>
</feature>
<dbReference type="InterPro" id="IPR044575">
    <property type="entry name" value="RAY1-like"/>
</dbReference>
<evidence type="ECO:0000313" key="2">
    <source>
        <dbReference type="EMBL" id="TYH25419.1"/>
    </source>
</evidence>
<proteinExistence type="predicted"/>
<organism evidence="2 3">
    <name type="scientific">Gossypium darwinii</name>
    <name type="common">Darwin's cotton</name>
    <name type="synonym">Gossypium barbadense var. darwinii</name>
    <dbReference type="NCBI Taxonomy" id="34276"/>
    <lineage>
        <taxon>Eukaryota</taxon>
        <taxon>Viridiplantae</taxon>
        <taxon>Streptophyta</taxon>
        <taxon>Embryophyta</taxon>
        <taxon>Tracheophyta</taxon>
        <taxon>Spermatophyta</taxon>
        <taxon>Magnoliopsida</taxon>
        <taxon>eudicotyledons</taxon>
        <taxon>Gunneridae</taxon>
        <taxon>Pentapetalae</taxon>
        <taxon>rosids</taxon>
        <taxon>malvids</taxon>
        <taxon>Malvales</taxon>
        <taxon>Malvaceae</taxon>
        <taxon>Malvoideae</taxon>
        <taxon>Gossypium</taxon>
    </lineage>
</organism>
<keyword evidence="1" id="KW-0812">Transmembrane</keyword>
<keyword evidence="1" id="KW-0472">Membrane</keyword>
<keyword evidence="3" id="KW-1185">Reference proteome</keyword>
<name>A0A5D2H7B9_GOSDA</name>
<gene>
    <name evidence="2" type="ORF">ES288_A03G167300v1</name>
</gene>
<dbReference type="PANTHER" id="PTHR47483:SF1">
    <property type="entry name" value="BETA-ARABINOFURANOSYLTRANSFERASE RAY1"/>
    <property type="match status" value="1"/>
</dbReference>
<evidence type="ECO:0000313" key="3">
    <source>
        <dbReference type="Proteomes" id="UP000323506"/>
    </source>
</evidence>
<protein>
    <submittedName>
        <fullName evidence="2">Uncharacterized protein</fullName>
    </submittedName>
</protein>